<sequence>MDVITIGETMVLFTPNTQGHMRYASNFSRRFGGAESNVAIGLSKLGHKAGWISRVGNDEFGKAILSFLRGEGVDVSQVQYDDAAPTGLYFKEKRTVSEFRIQYYRKGSAASKMCAGDINEEYLKRAKYLHVTGITPALSESCYEAIVYAIKLAKKNGVTVVFDPNLRRNLWPEERAREVLLELISYADITLPGVDEGEFLYGTKDPIEIGKGILYSGASLAVIKTGSKGAYYVTEEKSEHVPVVAVSEVRDPVGAGDGFCTGFLSGLLNGLSIKESVARGNLVGSVVVKVDGDVEGLPERSELTKYQSHIEDVAR</sequence>
<dbReference type="Proteomes" id="UP000257143">
    <property type="component" value="Unassembled WGS sequence"/>
</dbReference>
<dbReference type="SUPFAM" id="SSF53613">
    <property type="entry name" value="Ribokinase-like"/>
    <property type="match status" value="1"/>
</dbReference>
<dbReference type="GO" id="GO:0016301">
    <property type="term" value="F:kinase activity"/>
    <property type="evidence" value="ECO:0007669"/>
    <property type="project" value="UniProtKB-KW"/>
</dbReference>
<keyword evidence="5" id="KW-0067">ATP-binding</keyword>
<dbReference type="CDD" id="cd01166">
    <property type="entry name" value="KdgK"/>
    <property type="match status" value="1"/>
</dbReference>
<keyword evidence="4 7" id="KW-0418">Kinase</keyword>
<evidence type="ECO:0000313" key="7">
    <source>
        <dbReference type="EMBL" id="RDW22156.1"/>
    </source>
</evidence>
<dbReference type="InterPro" id="IPR029056">
    <property type="entry name" value="Ribokinase-like"/>
</dbReference>
<evidence type="ECO:0000256" key="1">
    <source>
        <dbReference type="ARBA" id="ARBA00010688"/>
    </source>
</evidence>
<dbReference type="PRINTS" id="PR00990">
    <property type="entry name" value="RIBOKINASE"/>
</dbReference>
<dbReference type="InterPro" id="IPR002139">
    <property type="entry name" value="Ribo/fructo_kinase"/>
</dbReference>
<dbReference type="InterPro" id="IPR050306">
    <property type="entry name" value="PfkB_Carbo_kinase"/>
</dbReference>
<keyword evidence="3" id="KW-0547">Nucleotide-binding</keyword>
<evidence type="ECO:0000256" key="4">
    <source>
        <dbReference type="ARBA" id="ARBA00022777"/>
    </source>
</evidence>
<dbReference type="OrthoDB" id="9813569at2"/>
<evidence type="ECO:0000256" key="3">
    <source>
        <dbReference type="ARBA" id="ARBA00022741"/>
    </source>
</evidence>
<feature type="domain" description="Carbohydrate kinase PfkB" evidence="6">
    <location>
        <begin position="3"/>
        <end position="299"/>
    </location>
</feature>
<comment type="similarity">
    <text evidence="1">Belongs to the carbohydrate kinase PfkB family.</text>
</comment>
<dbReference type="RefSeq" id="WP_115771016.1">
    <property type="nucleotide sequence ID" value="NZ_PIOC01000001.1"/>
</dbReference>
<accession>A0A3D8Q138</accession>
<evidence type="ECO:0000313" key="8">
    <source>
        <dbReference type="Proteomes" id="UP000257143"/>
    </source>
</evidence>
<name>A0A3D8Q138_9BACI</name>
<reference evidence="8" key="1">
    <citation type="submission" date="2017-11" db="EMBL/GenBank/DDBJ databases">
        <authorList>
            <person name="Zhu W."/>
        </authorList>
    </citation>
    <scope>NUCLEOTIDE SEQUENCE [LARGE SCALE GENOMIC DNA]</scope>
    <source>
        <strain evidence="8">CAU 1183</strain>
    </source>
</reference>
<evidence type="ECO:0000256" key="5">
    <source>
        <dbReference type="ARBA" id="ARBA00022840"/>
    </source>
</evidence>
<dbReference type="Gene3D" id="3.40.1190.20">
    <property type="match status" value="1"/>
</dbReference>
<dbReference type="Pfam" id="PF00294">
    <property type="entry name" value="PfkB"/>
    <property type="match status" value="1"/>
</dbReference>
<dbReference type="GO" id="GO:0005524">
    <property type="term" value="F:ATP binding"/>
    <property type="evidence" value="ECO:0007669"/>
    <property type="project" value="UniProtKB-KW"/>
</dbReference>
<dbReference type="InterPro" id="IPR011611">
    <property type="entry name" value="PfkB_dom"/>
</dbReference>
<protein>
    <submittedName>
        <fullName evidence="7">Sugar kinase</fullName>
    </submittedName>
</protein>
<dbReference type="AlphaFoldDB" id="A0A3D8Q138"/>
<dbReference type="PANTHER" id="PTHR43085:SF1">
    <property type="entry name" value="PSEUDOURIDINE KINASE-RELATED"/>
    <property type="match status" value="1"/>
</dbReference>
<dbReference type="PANTHER" id="PTHR43085">
    <property type="entry name" value="HEXOKINASE FAMILY MEMBER"/>
    <property type="match status" value="1"/>
</dbReference>
<organism evidence="7 8">
    <name type="scientific">Oceanobacillus arenosus</name>
    <dbReference type="NCBI Taxonomy" id="1229153"/>
    <lineage>
        <taxon>Bacteria</taxon>
        <taxon>Bacillati</taxon>
        <taxon>Bacillota</taxon>
        <taxon>Bacilli</taxon>
        <taxon>Bacillales</taxon>
        <taxon>Bacillaceae</taxon>
        <taxon>Oceanobacillus</taxon>
    </lineage>
</organism>
<keyword evidence="2" id="KW-0808">Transferase</keyword>
<evidence type="ECO:0000256" key="2">
    <source>
        <dbReference type="ARBA" id="ARBA00022679"/>
    </source>
</evidence>
<keyword evidence="8" id="KW-1185">Reference proteome</keyword>
<evidence type="ECO:0000259" key="6">
    <source>
        <dbReference type="Pfam" id="PF00294"/>
    </source>
</evidence>
<dbReference type="EMBL" id="PIOC01000001">
    <property type="protein sequence ID" value="RDW22156.1"/>
    <property type="molecule type" value="Genomic_DNA"/>
</dbReference>
<gene>
    <name evidence="7" type="ORF">CWR48_00140</name>
</gene>
<proteinExistence type="inferred from homology"/>
<comment type="caution">
    <text evidence="7">The sequence shown here is derived from an EMBL/GenBank/DDBJ whole genome shotgun (WGS) entry which is preliminary data.</text>
</comment>